<name>B8CZ28_HALOH</name>
<gene>
    <name evidence="2" type="ordered locus">Hore_17980</name>
</gene>
<dbReference type="eggNOG" id="COG3872">
    <property type="taxonomic scope" value="Bacteria"/>
</dbReference>
<dbReference type="PANTHER" id="PTHR42867:SF1">
    <property type="entry name" value="MEMBRANE PROTEIN-RELATED"/>
    <property type="match status" value="1"/>
</dbReference>
<dbReference type="RefSeq" id="WP_015923517.1">
    <property type="nucleotide sequence ID" value="NC_011899.1"/>
</dbReference>
<feature type="transmembrane region" description="Helical" evidence="1">
    <location>
        <begin position="219"/>
        <end position="237"/>
    </location>
</feature>
<dbReference type="Proteomes" id="UP000000719">
    <property type="component" value="Chromosome"/>
</dbReference>
<organism evidence="2 3">
    <name type="scientific">Halothermothrix orenii (strain H 168 / OCM 544 / DSM 9562)</name>
    <dbReference type="NCBI Taxonomy" id="373903"/>
    <lineage>
        <taxon>Bacteria</taxon>
        <taxon>Bacillati</taxon>
        <taxon>Bacillota</taxon>
        <taxon>Clostridia</taxon>
        <taxon>Halanaerobiales</taxon>
        <taxon>Halothermotrichaceae</taxon>
        <taxon>Halothermothrix</taxon>
    </lineage>
</organism>
<dbReference type="OrthoDB" id="9784805at2"/>
<dbReference type="PANTHER" id="PTHR42867">
    <property type="entry name" value="MEMBRANE PROTEIN-RELATED"/>
    <property type="match status" value="1"/>
</dbReference>
<keyword evidence="1" id="KW-0812">Transmembrane</keyword>
<proteinExistence type="predicted"/>
<dbReference type="KEGG" id="hor:Hore_17980"/>
<dbReference type="InterPro" id="IPR010787">
    <property type="entry name" value="DUF1385"/>
</dbReference>
<feature type="transmembrane region" description="Helical" evidence="1">
    <location>
        <begin position="192"/>
        <end position="213"/>
    </location>
</feature>
<keyword evidence="3" id="KW-1185">Reference proteome</keyword>
<accession>B8CZ28</accession>
<feature type="transmembrane region" description="Helical" evidence="1">
    <location>
        <begin position="126"/>
        <end position="146"/>
    </location>
</feature>
<reference evidence="2 3" key="1">
    <citation type="journal article" date="2009" name="PLoS ONE">
        <title>Genome analysis of the anaerobic thermohalophilic bacterium Halothermothrix orenii.</title>
        <authorList>
            <person name="Mavromatis K."/>
            <person name="Ivanova N."/>
            <person name="Anderson I."/>
            <person name="Lykidis A."/>
            <person name="Hooper S.D."/>
            <person name="Sun H."/>
            <person name="Kunin V."/>
            <person name="Lapidus A."/>
            <person name="Hugenholtz P."/>
            <person name="Patel B."/>
            <person name="Kyrpides N.C."/>
        </authorList>
    </citation>
    <scope>NUCLEOTIDE SEQUENCE [LARGE SCALE GENOMIC DNA]</scope>
    <source>
        <strain evidence="3">H 168 / OCM 544 / DSM 9562</strain>
    </source>
</reference>
<evidence type="ECO:0000313" key="3">
    <source>
        <dbReference type="Proteomes" id="UP000000719"/>
    </source>
</evidence>
<dbReference type="AlphaFoldDB" id="B8CZ28"/>
<evidence type="ECO:0000313" key="2">
    <source>
        <dbReference type="EMBL" id="ACL70547.1"/>
    </source>
</evidence>
<keyword evidence="1" id="KW-1133">Transmembrane helix</keyword>
<dbReference type="STRING" id="373903.Hore_17980"/>
<dbReference type="EMBL" id="CP001098">
    <property type="protein sequence ID" value="ACL70547.1"/>
    <property type="molecule type" value="Genomic_DNA"/>
</dbReference>
<sequence length="293" mass="32914">MSEPQYGGQAVIEGVMMRGKDRAAIAVRKPTDEIVVERIHLRSIGERFPFLKWPFIRGVVALISSLTIGVKSLTYSANEATEEEEEISPWEMALSVVISFALAILLFVAFPAGVIALIQPLVEQSIVLNIIEGLVKITAFLTYLFIISRMKEVKRVFMYHGAEHKVIHNYESNLPLTVENARKFSTLHPRCGTNFIFLVILLSIFFFSFFGRPPFLERILYHLLLLPIIAGVSYEIIKLAGRDKVNPFIRCIATPGLWLQKLTTVEPDDSMLEVAIAALKAVLPEEERNGSNV</sequence>
<evidence type="ECO:0000256" key="1">
    <source>
        <dbReference type="SAM" id="Phobius"/>
    </source>
</evidence>
<protein>
    <submittedName>
        <fullName evidence="2">Predicted metal-dependent enzyme</fullName>
    </submittedName>
</protein>
<dbReference type="HOGENOM" id="CLU_038140_0_0_9"/>
<feature type="transmembrane region" description="Helical" evidence="1">
    <location>
        <begin position="94"/>
        <end position="120"/>
    </location>
</feature>
<keyword evidence="1" id="KW-0472">Membrane</keyword>
<dbReference type="Pfam" id="PF07136">
    <property type="entry name" value="DUF1385"/>
    <property type="match status" value="1"/>
</dbReference>